<dbReference type="STRING" id="1286528.NHE_0217"/>
<dbReference type="HOGENOM" id="CLU_033215_0_1_5"/>
<keyword evidence="1" id="KW-0675">Receptor</keyword>
<evidence type="ECO:0000313" key="1">
    <source>
        <dbReference type="EMBL" id="AHX11181.1"/>
    </source>
</evidence>
<proteinExistence type="predicted"/>
<dbReference type="InterPro" id="IPR011852">
    <property type="entry name" value="TRAP_TAXI"/>
</dbReference>
<gene>
    <name evidence="1" type="ORF">NHE_0217</name>
</gene>
<protein>
    <submittedName>
        <fullName evidence="1">TRAP transporter solute receptor, TAXI family protein</fullName>
    </submittedName>
</protein>
<dbReference type="PANTHER" id="PTHR42941">
    <property type="entry name" value="SLL1037 PROTEIN"/>
    <property type="match status" value="1"/>
</dbReference>
<organism evidence="1 2">
    <name type="scientific">Neorickettsia helminthoeca str. Oregon</name>
    <dbReference type="NCBI Taxonomy" id="1286528"/>
    <lineage>
        <taxon>Bacteria</taxon>
        <taxon>Pseudomonadati</taxon>
        <taxon>Pseudomonadota</taxon>
        <taxon>Alphaproteobacteria</taxon>
        <taxon>Rickettsiales</taxon>
        <taxon>Anaplasmataceae</taxon>
        <taxon>Neorickettsia</taxon>
    </lineage>
</organism>
<dbReference type="Pfam" id="PF16868">
    <property type="entry name" value="NMT1_3"/>
    <property type="match status" value="1"/>
</dbReference>
<dbReference type="Gene3D" id="3.40.190.10">
    <property type="entry name" value="Periplasmic binding protein-like II"/>
    <property type="match status" value="2"/>
</dbReference>
<dbReference type="PANTHER" id="PTHR42941:SF1">
    <property type="entry name" value="SLL1037 PROTEIN"/>
    <property type="match status" value="1"/>
</dbReference>
<dbReference type="EMBL" id="CP007481">
    <property type="protein sequence ID" value="AHX11181.1"/>
    <property type="molecule type" value="Genomic_DNA"/>
</dbReference>
<sequence>MKNESPVEMLNSSFRQIALLLLFFLSTTSVYATERYFLRIGTGSISGVYYATGNAVCRFLKKHSVADKTLDIFCSVQSTPGAMYNLNALRHGDLEIAASQGDWAYDIYHGVGQFSSMKPMTSLRSLFATHKEAFTVLVRTNSNIKSFDEIKGKIVNIGAPGTGVRGTIENIMRAKGWTTRDFKVATELNSSEQVQALCDGKIDVMTTVIGHPSGLFQEALATCGVQFLSLDEETQQKLVSDYPYYYSYHIPIDLYPGVTPQESIKTVAVKSVFYVRKDFPEDKAYKLVGSIFQNFSTLQSIHPAFANLIKVDLVPENVDAPIHPGAQKYYKHIGLLRDS</sequence>
<dbReference type="SUPFAM" id="SSF53850">
    <property type="entry name" value="Periplasmic binding protein-like II"/>
    <property type="match status" value="1"/>
</dbReference>
<name>X5H3P2_9RICK</name>
<accession>X5H3P2</accession>
<evidence type="ECO:0000313" key="2">
    <source>
        <dbReference type="Proteomes" id="UP000023755"/>
    </source>
</evidence>
<dbReference type="RefSeq" id="WP_232215009.1">
    <property type="nucleotide sequence ID" value="NZ_CP007481.1"/>
</dbReference>
<keyword evidence="2" id="KW-1185">Reference proteome</keyword>
<dbReference type="AlphaFoldDB" id="X5H3P2"/>
<dbReference type="Proteomes" id="UP000023755">
    <property type="component" value="Chromosome"/>
</dbReference>
<dbReference type="CDD" id="cd13568">
    <property type="entry name" value="PBP2_TAXI_TRAP_like_3"/>
    <property type="match status" value="1"/>
</dbReference>
<reference evidence="1 2" key="1">
    <citation type="submission" date="2014-03" db="EMBL/GenBank/DDBJ databases">
        <title>Sequencing and Comparison of Genomes and Transcriptome Profiles of Human Ehrlichiosis Agents.</title>
        <authorList>
            <person name="Lin M."/>
            <person name="Daugherty S.C."/>
            <person name="Nagaraj S."/>
            <person name="Cheng Z."/>
            <person name="Xiong Q."/>
            <person name="Lin F.-Y."/>
            <person name="Sengamalay N."/>
            <person name="Ott S."/>
            <person name="Godinez A."/>
            <person name="Tallon L.J."/>
            <person name="Sadzewicz L."/>
            <person name="Fraser C.M."/>
            <person name="Dunning Hotopp J.C."/>
            <person name="Rikihisa Y."/>
        </authorList>
    </citation>
    <scope>NUCLEOTIDE SEQUENCE [LARGE SCALE GENOMIC DNA]</scope>
    <source>
        <strain evidence="1 2">Oregon</strain>
    </source>
</reference>
<dbReference type="NCBIfam" id="TIGR02122">
    <property type="entry name" value="TRAP_TAXI"/>
    <property type="match status" value="1"/>
</dbReference>
<dbReference type="KEGG" id="nhm:NHE_0217"/>